<sequence>MTTTATFVPVSTMREYVNANCSSWKIDDGEHDVIILFFSGPRGGTQFTGNMTPDQARHLRDNLDKALLRIEGAAPTGSIDHMPDNNSDAVDANGSPTW</sequence>
<name>A0ABY0QHB9_9BRAD</name>
<protein>
    <recommendedName>
        <fullName evidence="4">DUF1488 domain-containing protein</fullName>
    </recommendedName>
</protein>
<accession>A0ABY0QHB9</accession>
<evidence type="ECO:0008006" key="4">
    <source>
        <dbReference type="Google" id="ProtNLM"/>
    </source>
</evidence>
<dbReference type="Proteomes" id="UP000198803">
    <property type="component" value="Chromosome I"/>
</dbReference>
<evidence type="ECO:0000313" key="2">
    <source>
        <dbReference type="EMBL" id="SDK43667.1"/>
    </source>
</evidence>
<evidence type="ECO:0000256" key="1">
    <source>
        <dbReference type="SAM" id="MobiDB-lite"/>
    </source>
</evidence>
<evidence type="ECO:0000313" key="3">
    <source>
        <dbReference type="Proteomes" id="UP000198803"/>
    </source>
</evidence>
<gene>
    <name evidence="2" type="ORF">SAMN05444163_8108</name>
</gene>
<dbReference type="EMBL" id="LT629693">
    <property type="protein sequence ID" value="SDK43667.1"/>
    <property type="molecule type" value="Genomic_DNA"/>
</dbReference>
<organism evidence="2 3">
    <name type="scientific">Bradyrhizobium ottawaense</name>
    <dbReference type="NCBI Taxonomy" id="931866"/>
    <lineage>
        <taxon>Bacteria</taxon>
        <taxon>Pseudomonadati</taxon>
        <taxon>Pseudomonadota</taxon>
        <taxon>Alphaproteobacteria</taxon>
        <taxon>Hyphomicrobiales</taxon>
        <taxon>Nitrobacteraceae</taxon>
        <taxon>Bradyrhizobium</taxon>
    </lineage>
</organism>
<keyword evidence="3" id="KW-1185">Reference proteome</keyword>
<feature type="region of interest" description="Disordered" evidence="1">
    <location>
        <begin position="74"/>
        <end position="98"/>
    </location>
</feature>
<feature type="compositionally biased region" description="Polar residues" evidence="1">
    <location>
        <begin position="84"/>
        <end position="98"/>
    </location>
</feature>
<reference evidence="2 3" key="1">
    <citation type="submission" date="2016-10" db="EMBL/GenBank/DDBJ databases">
        <authorList>
            <person name="Varghese N."/>
            <person name="Submissions S."/>
        </authorList>
    </citation>
    <scope>NUCLEOTIDE SEQUENCE [LARGE SCALE GENOMIC DNA]</scope>
    <source>
        <strain evidence="2 3">GAS524</strain>
    </source>
</reference>
<proteinExistence type="predicted"/>
<dbReference type="RefSeq" id="WP_157793786.1">
    <property type="nucleotide sequence ID" value="NZ_LT629693.1"/>
</dbReference>